<evidence type="ECO:0000313" key="5">
    <source>
        <dbReference type="Proteomes" id="UP000306697"/>
    </source>
</evidence>
<evidence type="ECO:0000313" key="4">
    <source>
        <dbReference type="EMBL" id="THJ29666.1"/>
    </source>
</evidence>
<dbReference type="Proteomes" id="UP000306697">
    <property type="component" value="Unassembled WGS sequence"/>
</dbReference>
<dbReference type="EMBL" id="SSWL01000006">
    <property type="protein sequence ID" value="THJ29666.1"/>
    <property type="molecule type" value="Genomic_DNA"/>
</dbReference>
<accession>A0A4S5BJX5</accession>
<dbReference type="RefSeq" id="WP_060620593.1">
    <property type="nucleotide sequence ID" value="NZ_CABHMM010000001.1"/>
</dbReference>
<keyword evidence="1" id="KW-0812">Transmembrane</keyword>
<evidence type="ECO:0000313" key="6">
    <source>
        <dbReference type="Proteomes" id="UP000551316"/>
    </source>
</evidence>
<dbReference type="AlphaFoldDB" id="A0A4S5BJX5"/>
<organism evidence="4 5">
    <name type="scientific">Bifidobacterium longum subsp. infantis</name>
    <dbReference type="NCBI Taxonomy" id="1682"/>
    <lineage>
        <taxon>Bacteria</taxon>
        <taxon>Bacillati</taxon>
        <taxon>Actinomycetota</taxon>
        <taxon>Actinomycetes</taxon>
        <taxon>Bifidobacteriales</taxon>
        <taxon>Bifidobacteriaceae</taxon>
        <taxon>Bifidobacterium</taxon>
    </lineage>
</organism>
<gene>
    <name evidence="3" type="ORF">BLI009_04700</name>
    <name evidence="4" type="ORF">E6L38_04460</name>
    <name evidence="2" type="ORF">HNS28_10495</name>
</gene>
<feature type="transmembrane region" description="Helical" evidence="1">
    <location>
        <begin position="20"/>
        <end position="46"/>
    </location>
</feature>
<dbReference type="Proteomes" id="UP000663618">
    <property type="component" value="Chromosome"/>
</dbReference>
<reference evidence="3" key="3">
    <citation type="submission" date="2021-03" db="EMBL/GenBank/DDBJ databases">
        <title>Genome sequencing of Bifidobacterium longum subsp. infantis JCM 7009.</title>
        <authorList>
            <person name="Kim J."/>
        </authorList>
    </citation>
    <scope>NUCLEOTIDE SEQUENCE</scope>
    <source>
        <strain evidence="3">JCM 7009</strain>
    </source>
</reference>
<evidence type="ECO:0000313" key="3">
    <source>
        <dbReference type="EMBL" id="QSP98404.1"/>
    </source>
</evidence>
<dbReference type="EMBL" id="JABNND010000029">
    <property type="protein sequence ID" value="NQX51827.1"/>
    <property type="molecule type" value="Genomic_DNA"/>
</dbReference>
<name>A0A4S5BJX5_BIFLI</name>
<keyword evidence="1" id="KW-1133">Transmembrane helix</keyword>
<protein>
    <submittedName>
        <fullName evidence="4">Uncharacterized protein</fullName>
    </submittedName>
</protein>
<reference evidence="4 5" key="1">
    <citation type="submission" date="2019-04" db="EMBL/GenBank/DDBJ databases">
        <title>Genome Announcement To Ensure Probiotic Safety of Bifidobacterium longum subsp infantis UBBI-01.</title>
        <authorList>
            <person name="Sulthana A."/>
            <person name="Lakshmi S.G."/>
            <person name="Madempudi R.S."/>
        </authorList>
    </citation>
    <scope>NUCLEOTIDE SEQUENCE [LARGE SCALE GENOMIC DNA]</scope>
    <source>
        <strain evidence="4 5">UBBI-01</strain>
    </source>
</reference>
<keyword evidence="1" id="KW-0472">Membrane</keyword>
<evidence type="ECO:0000313" key="2">
    <source>
        <dbReference type="EMBL" id="NQX51827.1"/>
    </source>
</evidence>
<reference evidence="2 6" key="2">
    <citation type="submission" date="2020-05" db="EMBL/GenBank/DDBJ databases">
        <title>Draft Genome Sequence of Bifidobacterium longum subsp. Infantis BI-G201, a Commercialization Strain.</title>
        <authorList>
            <person name="Song J."/>
            <person name="Xu Y."/>
            <person name="Han D."/>
            <person name="Teng Q."/>
            <person name="Jiang D."/>
            <person name="Liu Q."/>
        </authorList>
    </citation>
    <scope>NUCLEOTIDE SEQUENCE [LARGE SCALE GENOMIC DNA]</scope>
    <source>
        <strain evidence="2 6">BI-G201</strain>
    </source>
</reference>
<proteinExistence type="predicted"/>
<sequence length="135" mass="14931">MMVQINADGMTKRKSLARRVLLYAIIAFITSALIAAVLIMIGLIPLKRNGTSLPCNDLASYQTTKQIYVESSAAIDKLKSVGKSVKVNIKHADCPSRIQDKGYVEITYGNDIERDKIMKILNDDGLGIYTVLVRQ</sequence>
<dbReference type="Proteomes" id="UP000551316">
    <property type="component" value="Unassembled WGS sequence"/>
</dbReference>
<dbReference type="EMBL" id="CP071248">
    <property type="protein sequence ID" value="QSP98404.1"/>
    <property type="molecule type" value="Genomic_DNA"/>
</dbReference>
<evidence type="ECO:0000256" key="1">
    <source>
        <dbReference type="SAM" id="Phobius"/>
    </source>
</evidence>